<feature type="region of interest" description="Disordered" evidence="1">
    <location>
        <begin position="1"/>
        <end position="29"/>
    </location>
</feature>
<gene>
    <name evidence="3" type="ORF">SNAT2548_LOCUS323</name>
</gene>
<dbReference type="SUPFAM" id="SSF82708">
    <property type="entry name" value="R3H domain"/>
    <property type="match status" value="1"/>
</dbReference>
<feature type="region of interest" description="Disordered" evidence="1">
    <location>
        <begin position="196"/>
        <end position="215"/>
    </location>
</feature>
<evidence type="ECO:0000256" key="1">
    <source>
        <dbReference type="SAM" id="MobiDB-lite"/>
    </source>
</evidence>
<reference evidence="3" key="1">
    <citation type="submission" date="2021-02" db="EMBL/GenBank/DDBJ databases">
        <authorList>
            <person name="Dougan E. K."/>
            <person name="Rhodes N."/>
            <person name="Thang M."/>
            <person name="Chan C."/>
        </authorList>
    </citation>
    <scope>NUCLEOTIDE SEQUENCE</scope>
</reference>
<dbReference type="Proteomes" id="UP000604046">
    <property type="component" value="Unassembled WGS sequence"/>
</dbReference>
<name>A0A812GAL7_9DINO</name>
<feature type="domain" description="R3H" evidence="2">
    <location>
        <begin position="4"/>
        <end position="69"/>
    </location>
</feature>
<dbReference type="Gene3D" id="3.30.1370.50">
    <property type="entry name" value="R3H-like domain"/>
    <property type="match status" value="1"/>
</dbReference>
<keyword evidence="4" id="KW-1185">Reference proteome</keyword>
<dbReference type="InterPro" id="IPR036867">
    <property type="entry name" value="R3H_dom_sf"/>
</dbReference>
<protein>
    <recommendedName>
        <fullName evidence="2">R3H domain-containing protein</fullName>
    </recommendedName>
</protein>
<organism evidence="3 4">
    <name type="scientific">Symbiodinium natans</name>
    <dbReference type="NCBI Taxonomy" id="878477"/>
    <lineage>
        <taxon>Eukaryota</taxon>
        <taxon>Sar</taxon>
        <taxon>Alveolata</taxon>
        <taxon>Dinophyceae</taxon>
        <taxon>Suessiales</taxon>
        <taxon>Symbiodiniaceae</taxon>
        <taxon>Symbiodinium</taxon>
    </lineage>
</organism>
<evidence type="ECO:0000313" key="3">
    <source>
        <dbReference type="EMBL" id="CAE6916982.1"/>
    </source>
</evidence>
<proteinExistence type="predicted"/>
<dbReference type="Pfam" id="PF01424">
    <property type="entry name" value="R3H"/>
    <property type="match status" value="1"/>
</dbReference>
<sequence length="329" mass="35767">MTTESFRKNVAKQLSDLQGNPDEDAKIDFPKDLTSADRKYIHKIAESFRLHTLSSGTGNERFISVYKNPPAGAEAKQFREPGSGAAQPLVLSRAGRLLLDKGFGRSSWARLLCSGLQAHAHIRFLQKVLLESGPPPAQAHGADVEPRQLEGLQVALRRQQEELEEARAALKIEAHRAAALERALEAKTQLCEDLAAQHRQESTRSPRRTPARPPPLAMAEAALPCVKDGLCDASTCAPDSEGGGTARSVATAEEEALEGEVIEAFMSQLRVSEPGYPDAAPQTETKAVSALRRQRARCQQLNGQLKGLAQELLRLEPESLVAARLSPRP</sequence>
<dbReference type="InterPro" id="IPR001374">
    <property type="entry name" value="R3H_dom"/>
</dbReference>
<dbReference type="EMBL" id="CAJNDS010000014">
    <property type="protein sequence ID" value="CAE6916982.1"/>
    <property type="molecule type" value="Genomic_DNA"/>
</dbReference>
<evidence type="ECO:0000259" key="2">
    <source>
        <dbReference type="PROSITE" id="PS51061"/>
    </source>
</evidence>
<dbReference type="GO" id="GO:0003676">
    <property type="term" value="F:nucleic acid binding"/>
    <property type="evidence" value="ECO:0007669"/>
    <property type="project" value="UniProtKB-UniRule"/>
</dbReference>
<accession>A0A812GAL7</accession>
<dbReference type="PROSITE" id="PS51061">
    <property type="entry name" value="R3H"/>
    <property type="match status" value="1"/>
</dbReference>
<dbReference type="OrthoDB" id="21470at2759"/>
<comment type="caution">
    <text evidence="3">The sequence shown here is derived from an EMBL/GenBank/DDBJ whole genome shotgun (WGS) entry which is preliminary data.</text>
</comment>
<evidence type="ECO:0000313" key="4">
    <source>
        <dbReference type="Proteomes" id="UP000604046"/>
    </source>
</evidence>
<dbReference type="AlphaFoldDB" id="A0A812GAL7"/>